<evidence type="ECO:0000259" key="2">
    <source>
        <dbReference type="Pfam" id="PF01464"/>
    </source>
</evidence>
<name>A0ABW8ST20_9CLOT</name>
<dbReference type="NCBIfam" id="TIGR01760">
    <property type="entry name" value="tape_meas_TP901"/>
    <property type="match status" value="1"/>
</dbReference>
<evidence type="ECO:0000259" key="3">
    <source>
        <dbReference type="Pfam" id="PF10145"/>
    </source>
</evidence>
<sequence length="1215" mass="127285">MSSLQELTYEINYNVDDSGLAKSLGIVDNFGTSLGSVIGNIEDKIGTLPNVFEKINPPISQLNEVVSSLNVDNLSNSLKSAMGNTSELNASIERQQRLTELVNNYADEYNAKIDERLGLQDQLNGRTTTMSSSIQDLISQQQKLNEEIFGTVDNEEKFANEANQAADNVTKTTTKTNELKDSLSSINKVSSGIGSILGAFGFIGVGYGIAAGIKDAITSYSEFQQEMATVHATLGQVTNKDMTDLSNKAIQLSNAFGLSSLEVSQGEEELASHGLTTKQILDTIQPSMLLAVAGNIQMKDATLDISAALRNFNLDMSQATHVANVYAATAADTAASLPDMAQALKNVSPVAGEVGISLENTVAAIGALADKGIMGSQAGTDLKIMIERLIAPVGKGAELIHELGFSAIDPTTHKMKDFGSIVRDLSSAFESHGLTTAPEKNSALSIIFGKEALPGTAAIFGTAPKQIDDLTNSLKNSNNAAQNMVITMNDTLAGAFRKLKSNVENAFITNIDKTELGYSLKEFVVSVNKNMPAVSSEIGKVLDTAIRFGGGIKQNWGSISSTILGIASAFAVLKTASAATEIIKTLGSLGKFSGPVLGIAAAASLASRGFLALKQGNTGLGALLLGTAAGVSAISVMGGKGILTGGVIGIAAEGFVELKKGNTGLGALLIGTATGIKAIQLAMKLGAGPVGIIVALAISGLAAGASYLIEKYGSLGKAWDAVWGGIKNTTKAVIDDIERWWKELENFFAHPISGTIKLFTPSNTGKGTTIDNVNWKTGIPMKAAGDNNFAGGSVIVGERGPELVNLPGGSQIIPAPQTAQMLSTSYAQMGSGTLNTGTQLNNSTKKVIADNQKLITDYVNQHILYGQNSVKNFSAALLGNEALTTTATTKVSTDNKNIMYTLSQSGLTYGTGMVNNLTQGVQASEGNLTSVVQTLTNKVIDTFRSGFGIHSPSTVMYSMGTNLLQGLVNGMTSKDMGNFVQSWIGSMTSAASGSMGGAVSGNLVSWLTTAMALTGTPMAYLPALEQIAMHESGGDPKSINLWDINAKEGHPSKGLMQLIDDNMRYALPGMNDIWNPIDNAVAAIRYMNATYGSIANVPGVRALARGGSYVGYAGGTSNATPGVHLVGEKGPELVWMKGGESVTPNNQINVAPQTPYNATNNRITVQSNPVFQININGAGKNSQDIATEVDNMLRKKFKNYLDDTMATVKIQMGLS</sequence>
<keyword evidence="5" id="KW-1185">Reference proteome</keyword>
<dbReference type="EMBL" id="JBJHZX010000054">
    <property type="protein sequence ID" value="MFL0198293.1"/>
    <property type="molecule type" value="Genomic_DNA"/>
</dbReference>
<keyword evidence="1" id="KW-1188">Viral release from host cell</keyword>
<dbReference type="RefSeq" id="WP_406794403.1">
    <property type="nucleotide sequence ID" value="NZ_JBJHZX010000054.1"/>
</dbReference>
<evidence type="ECO:0000313" key="5">
    <source>
        <dbReference type="Proteomes" id="UP001623660"/>
    </source>
</evidence>
<dbReference type="InterPro" id="IPR023346">
    <property type="entry name" value="Lysozyme-like_dom_sf"/>
</dbReference>
<gene>
    <name evidence="4" type="ORF">ACJDU8_22410</name>
</gene>
<accession>A0ABW8ST20</accession>
<feature type="domain" description="Transglycosylase SLT" evidence="2">
    <location>
        <begin position="1024"/>
        <end position="1118"/>
    </location>
</feature>
<organism evidence="4 5">
    <name type="scientific">Candidatus Clostridium eludens</name>
    <dbReference type="NCBI Taxonomy" id="3381663"/>
    <lineage>
        <taxon>Bacteria</taxon>
        <taxon>Bacillati</taxon>
        <taxon>Bacillota</taxon>
        <taxon>Clostridia</taxon>
        <taxon>Eubacteriales</taxon>
        <taxon>Clostridiaceae</taxon>
        <taxon>Clostridium</taxon>
    </lineage>
</organism>
<reference evidence="4 5" key="1">
    <citation type="submission" date="2024-11" db="EMBL/GenBank/DDBJ databases">
        <authorList>
            <person name="Heng Y.C."/>
            <person name="Lim A.C.H."/>
            <person name="Lee J.K.Y."/>
            <person name="Kittelmann S."/>
        </authorList>
    </citation>
    <scope>NUCLEOTIDE SEQUENCE [LARGE SCALE GENOMIC DNA]</scope>
    <source>
        <strain evidence="4 5">WILCCON 0269</strain>
    </source>
</reference>
<dbReference type="InterPro" id="IPR010090">
    <property type="entry name" value="Phage_tape_meas"/>
</dbReference>
<dbReference type="Pfam" id="PF10145">
    <property type="entry name" value="PhageMin_Tail"/>
    <property type="match status" value="1"/>
</dbReference>
<dbReference type="Gene3D" id="1.10.530.10">
    <property type="match status" value="1"/>
</dbReference>
<dbReference type="PANTHER" id="PTHR37813">
    <property type="entry name" value="FELS-2 PROPHAGE PROTEIN"/>
    <property type="match status" value="1"/>
</dbReference>
<evidence type="ECO:0000313" key="4">
    <source>
        <dbReference type="EMBL" id="MFL0198293.1"/>
    </source>
</evidence>
<proteinExistence type="predicted"/>
<protein>
    <submittedName>
        <fullName evidence="4">Phage tail tape measure protein</fullName>
    </submittedName>
</protein>
<dbReference type="PANTHER" id="PTHR37813:SF1">
    <property type="entry name" value="FELS-2 PROPHAGE PROTEIN"/>
    <property type="match status" value="1"/>
</dbReference>
<dbReference type="Gene3D" id="1.10.287.950">
    <property type="entry name" value="Methyl-accepting chemotaxis protein"/>
    <property type="match status" value="1"/>
</dbReference>
<feature type="domain" description="Phage tail tape measure protein" evidence="3">
    <location>
        <begin position="247"/>
        <end position="449"/>
    </location>
</feature>
<dbReference type="Proteomes" id="UP001623660">
    <property type="component" value="Unassembled WGS sequence"/>
</dbReference>
<dbReference type="InterPro" id="IPR008258">
    <property type="entry name" value="Transglycosylase_SLT_dom_1"/>
</dbReference>
<evidence type="ECO:0000256" key="1">
    <source>
        <dbReference type="ARBA" id="ARBA00022612"/>
    </source>
</evidence>
<dbReference type="Pfam" id="PF01464">
    <property type="entry name" value="SLT"/>
    <property type="match status" value="1"/>
</dbReference>
<dbReference type="CDD" id="cd13402">
    <property type="entry name" value="LT_TF-like"/>
    <property type="match status" value="1"/>
</dbReference>
<comment type="caution">
    <text evidence="4">The sequence shown here is derived from an EMBL/GenBank/DDBJ whole genome shotgun (WGS) entry which is preliminary data.</text>
</comment>
<dbReference type="SUPFAM" id="SSF53955">
    <property type="entry name" value="Lysozyme-like"/>
    <property type="match status" value="1"/>
</dbReference>